<evidence type="ECO:0000313" key="2">
    <source>
        <dbReference type="EMBL" id="GAA3238944.1"/>
    </source>
</evidence>
<reference evidence="3" key="1">
    <citation type="journal article" date="2019" name="Int. J. Syst. Evol. Microbiol.">
        <title>The Global Catalogue of Microorganisms (GCM) 10K type strain sequencing project: providing services to taxonomists for standard genome sequencing and annotation.</title>
        <authorList>
            <consortium name="The Broad Institute Genomics Platform"/>
            <consortium name="The Broad Institute Genome Sequencing Center for Infectious Disease"/>
            <person name="Wu L."/>
            <person name="Ma J."/>
        </authorList>
    </citation>
    <scope>NUCLEOTIDE SEQUENCE [LARGE SCALE GENOMIC DNA]</scope>
    <source>
        <strain evidence="3">JCM 9377</strain>
    </source>
</reference>
<dbReference type="Proteomes" id="UP001501237">
    <property type="component" value="Unassembled WGS sequence"/>
</dbReference>
<feature type="domain" description="N-acetyltransferase" evidence="1">
    <location>
        <begin position="7"/>
        <end position="151"/>
    </location>
</feature>
<organism evidence="2 3">
    <name type="scientific">Actinocorallia longicatena</name>
    <dbReference type="NCBI Taxonomy" id="111803"/>
    <lineage>
        <taxon>Bacteria</taxon>
        <taxon>Bacillati</taxon>
        <taxon>Actinomycetota</taxon>
        <taxon>Actinomycetes</taxon>
        <taxon>Streptosporangiales</taxon>
        <taxon>Thermomonosporaceae</taxon>
        <taxon>Actinocorallia</taxon>
    </lineage>
</organism>
<name>A0ABP6QP36_9ACTN</name>
<gene>
    <name evidence="2" type="ORF">GCM10010468_74810</name>
</gene>
<comment type="caution">
    <text evidence="2">The sequence shown here is derived from an EMBL/GenBank/DDBJ whole genome shotgun (WGS) entry which is preliminary data.</text>
</comment>
<dbReference type="CDD" id="cd04301">
    <property type="entry name" value="NAT_SF"/>
    <property type="match status" value="1"/>
</dbReference>
<accession>A0ABP6QP36</accession>
<keyword evidence="3" id="KW-1185">Reference proteome</keyword>
<dbReference type="Gene3D" id="3.40.630.30">
    <property type="match status" value="1"/>
</dbReference>
<dbReference type="Pfam" id="PF00583">
    <property type="entry name" value="Acetyltransf_1"/>
    <property type="match status" value="1"/>
</dbReference>
<evidence type="ECO:0000259" key="1">
    <source>
        <dbReference type="PROSITE" id="PS51186"/>
    </source>
</evidence>
<dbReference type="InterPro" id="IPR016181">
    <property type="entry name" value="Acyl_CoA_acyltransferase"/>
</dbReference>
<dbReference type="PROSITE" id="PS51186">
    <property type="entry name" value="GNAT"/>
    <property type="match status" value="1"/>
</dbReference>
<sequence length="151" mass="16613">MALRISLTSVELITEPSEGLRRRLGDALKARNLLMSPELAAAKELYGKDDVPLEVYAVEDGELVGGLAGETWLSWLHVELLWVRDRGDGLGSRLLATAEEIARGRGCTGSRLETWSFQAPGFYAKQGYRIVGEVPDHPFPGSVDYTLIKNL</sequence>
<protein>
    <submittedName>
        <fullName evidence="2">N-acetyltransferase</fullName>
    </submittedName>
</protein>
<proteinExistence type="predicted"/>
<dbReference type="InterPro" id="IPR000182">
    <property type="entry name" value="GNAT_dom"/>
</dbReference>
<dbReference type="EMBL" id="BAAAUV010000036">
    <property type="protein sequence ID" value="GAA3238944.1"/>
    <property type="molecule type" value="Genomic_DNA"/>
</dbReference>
<evidence type="ECO:0000313" key="3">
    <source>
        <dbReference type="Proteomes" id="UP001501237"/>
    </source>
</evidence>
<dbReference type="SUPFAM" id="SSF55729">
    <property type="entry name" value="Acyl-CoA N-acyltransferases (Nat)"/>
    <property type="match status" value="1"/>
</dbReference>